<dbReference type="PRINTS" id="PR00411">
    <property type="entry name" value="PNDRDTASEI"/>
</dbReference>
<sequence length="393" mass="40785">MAEPHSPGAAGPADGSPLPAIPAHARVVVVGAGQAGLSVAHHLAHGGLAPGQDLVVLDRSPAAGGAWQFRWESLRLGTAHRVNDLPGMRELGLSFETADQGRAARDVVGEYYAEYERHFGLAVFRPVAVTSVREAARGAPRSGSLRIDYLRGVGDDATRGTVIADVLVNATGTWGAPIRPYIPGIETFRGRQLSTPEYRSAAEFRGQRVIVVGGGTSAVGFVLELEGIAASTTWVTRRPVAFASDEPGEASASIEGRLAAVAQQNDAARAGRVLPSIISGTGLPATARNLGAARRGVLVARPPFTSIEPGGVRFADGSFEPADVIIWATGFRSELGHLDTLGLREPGGGVAATEGRAVRNPRVFLAGYGPQASTIGANRAGRLVALQVLEALS</sequence>
<protein>
    <submittedName>
        <fullName evidence="2">Pyridine nucleotide-disulfide oxidoreductase</fullName>
    </submittedName>
</protein>
<dbReference type="PANTHER" id="PTHR43539:SF78">
    <property type="entry name" value="FLAVIN-CONTAINING MONOOXYGENASE"/>
    <property type="match status" value="1"/>
</dbReference>
<dbReference type="PANTHER" id="PTHR43539">
    <property type="entry name" value="FLAVIN-BINDING MONOOXYGENASE-LIKE PROTEIN (AFU_ORTHOLOGUE AFUA_4G09220)"/>
    <property type="match status" value="1"/>
</dbReference>
<dbReference type="Proteomes" id="UP000256541">
    <property type="component" value="Unassembled WGS sequence"/>
</dbReference>
<dbReference type="InterPro" id="IPR036188">
    <property type="entry name" value="FAD/NAD-bd_sf"/>
</dbReference>
<dbReference type="GO" id="GO:0004497">
    <property type="term" value="F:monooxygenase activity"/>
    <property type="evidence" value="ECO:0007669"/>
    <property type="project" value="TreeGrafter"/>
</dbReference>
<accession>A0A3E0VVZ3</accession>
<gene>
    <name evidence="2" type="ORF">B7R22_12595</name>
</gene>
<dbReference type="AlphaFoldDB" id="A0A3E0VVZ3"/>
<evidence type="ECO:0000313" key="3">
    <source>
        <dbReference type="Proteomes" id="UP000256541"/>
    </source>
</evidence>
<proteinExistence type="predicted"/>
<dbReference type="OrthoDB" id="178899at2"/>
<dbReference type="EMBL" id="NBXB01000034">
    <property type="protein sequence ID" value="RFA13503.1"/>
    <property type="molecule type" value="Genomic_DNA"/>
</dbReference>
<dbReference type="GO" id="GO:0050660">
    <property type="term" value="F:flavin adenine dinucleotide binding"/>
    <property type="evidence" value="ECO:0007669"/>
    <property type="project" value="TreeGrafter"/>
</dbReference>
<dbReference type="SUPFAM" id="SSF51905">
    <property type="entry name" value="FAD/NAD(P)-binding domain"/>
    <property type="match status" value="2"/>
</dbReference>
<dbReference type="Gene3D" id="3.50.50.60">
    <property type="entry name" value="FAD/NAD(P)-binding domain"/>
    <property type="match status" value="1"/>
</dbReference>
<evidence type="ECO:0000256" key="1">
    <source>
        <dbReference type="ARBA" id="ARBA00023002"/>
    </source>
</evidence>
<dbReference type="PRINTS" id="PR00368">
    <property type="entry name" value="FADPNR"/>
</dbReference>
<evidence type="ECO:0000313" key="2">
    <source>
        <dbReference type="EMBL" id="RFA13503.1"/>
    </source>
</evidence>
<comment type="caution">
    <text evidence="2">The sequence shown here is derived from an EMBL/GenBank/DDBJ whole genome shotgun (WGS) entry which is preliminary data.</text>
</comment>
<dbReference type="Pfam" id="PF13738">
    <property type="entry name" value="Pyr_redox_3"/>
    <property type="match status" value="1"/>
</dbReference>
<reference evidence="2 3" key="1">
    <citation type="submission" date="2017-04" db="EMBL/GenBank/DDBJ databases">
        <title>Comparative genome analysis of Subtercola boreus.</title>
        <authorList>
            <person name="Cho Y.-J."/>
            <person name="Cho A."/>
            <person name="Kim O.-S."/>
            <person name="Lee J.-I."/>
        </authorList>
    </citation>
    <scope>NUCLEOTIDE SEQUENCE [LARGE SCALE GENOMIC DNA]</scope>
    <source>
        <strain evidence="2 3">P27479</strain>
    </source>
</reference>
<keyword evidence="1" id="KW-0560">Oxidoreductase</keyword>
<organism evidence="2 3">
    <name type="scientific">Subtercola boreus</name>
    <dbReference type="NCBI Taxonomy" id="120213"/>
    <lineage>
        <taxon>Bacteria</taxon>
        <taxon>Bacillati</taxon>
        <taxon>Actinomycetota</taxon>
        <taxon>Actinomycetes</taxon>
        <taxon>Micrococcales</taxon>
        <taxon>Microbacteriaceae</taxon>
        <taxon>Subtercola</taxon>
    </lineage>
</organism>
<dbReference type="InterPro" id="IPR050982">
    <property type="entry name" value="Auxin_biosynth/cation_transpt"/>
</dbReference>
<name>A0A3E0VVZ3_9MICO</name>